<dbReference type="OrthoDB" id="5243958at2"/>
<reference evidence="1 2" key="1">
    <citation type="submission" date="2017-07" db="EMBL/GenBank/DDBJ databases">
        <title>Genome sequence of Streptomyces pluripotens MUSC 137T.</title>
        <authorList>
            <person name="Ser H.-L."/>
            <person name="Lee L.-H."/>
        </authorList>
    </citation>
    <scope>NUCLEOTIDE SEQUENCE [LARGE SCALE GENOMIC DNA]</scope>
    <source>
        <strain evidence="1 2">MUSC 137</strain>
    </source>
</reference>
<organism evidence="1 2">
    <name type="scientific">Streptomyces pluripotens</name>
    <dbReference type="NCBI Taxonomy" id="1355015"/>
    <lineage>
        <taxon>Bacteria</taxon>
        <taxon>Bacillati</taxon>
        <taxon>Actinomycetota</taxon>
        <taxon>Actinomycetes</taxon>
        <taxon>Kitasatosporales</taxon>
        <taxon>Streptomycetaceae</taxon>
        <taxon>Streptomyces</taxon>
    </lineage>
</organism>
<gene>
    <name evidence="1" type="ORF">LK07_02510</name>
</gene>
<dbReference type="EMBL" id="CP022433">
    <property type="protein sequence ID" value="ASN23081.1"/>
    <property type="molecule type" value="Genomic_DNA"/>
</dbReference>
<evidence type="ECO:0000313" key="2">
    <source>
        <dbReference type="Proteomes" id="UP000031501"/>
    </source>
</evidence>
<proteinExistence type="predicted"/>
<dbReference type="STRING" id="1355015.LK06_001425"/>
<dbReference type="AlphaFoldDB" id="A0A221NSZ4"/>
<evidence type="ECO:0000313" key="1">
    <source>
        <dbReference type="EMBL" id="ASN23081.1"/>
    </source>
</evidence>
<accession>A0A221NSZ4</accession>
<name>A0A221NSZ4_9ACTN</name>
<dbReference type="Proteomes" id="UP000031501">
    <property type="component" value="Chromosome"/>
</dbReference>
<keyword evidence="2" id="KW-1185">Reference proteome</keyword>
<dbReference type="RefSeq" id="WP_039654586.1">
    <property type="nucleotide sequence ID" value="NZ_CP021080.1"/>
</dbReference>
<protein>
    <submittedName>
        <fullName evidence="1">Uncharacterized protein</fullName>
    </submittedName>
</protein>
<sequence>MTASLHLASQFAVNAPEARPAGRATARAILALDGSPIDGATYIDAMRPAQCSPGRPAGAASLRSNRGLAPFAPLCGLMTLKAALVLRQRSTAPARLLATRSPDALLVTA</sequence>
<dbReference type="KEGG" id="splu:LK06_001425"/>